<accession>A0AAQ1GMH4</accession>
<protein>
    <submittedName>
        <fullName evidence="3">Transglycosylase SLT domain-containing protein</fullName>
    </submittedName>
</protein>
<dbReference type="Pfam" id="PF01464">
    <property type="entry name" value="SLT"/>
    <property type="match status" value="1"/>
</dbReference>
<comment type="caution">
    <text evidence="3">The sequence shown here is derived from an EMBL/GenBank/DDBJ whole genome shotgun (WGS) entry which is preliminary data.</text>
</comment>
<dbReference type="SUPFAM" id="SSF53955">
    <property type="entry name" value="Lysozyme-like"/>
    <property type="match status" value="1"/>
</dbReference>
<dbReference type="InterPro" id="IPR008258">
    <property type="entry name" value="Transglycosylase_SLT_dom_1"/>
</dbReference>
<proteinExistence type="predicted"/>
<evidence type="ECO:0000313" key="4">
    <source>
        <dbReference type="Proteomes" id="UP000183529"/>
    </source>
</evidence>
<reference evidence="3 4" key="1">
    <citation type="submission" date="2016-10" db="EMBL/GenBank/DDBJ databases">
        <authorList>
            <person name="Varghese N."/>
            <person name="Submissions S."/>
        </authorList>
    </citation>
    <scope>NUCLEOTIDE SEQUENCE [LARGE SCALE GENOMIC DNA]</scope>
    <source>
        <strain evidence="3 4">LMG 22274</strain>
    </source>
</reference>
<feature type="signal peptide" evidence="1">
    <location>
        <begin position="1"/>
        <end position="28"/>
    </location>
</feature>
<dbReference type="Proteomes" id="UP000183529">
    <property type="component" value="Unassembled WGS sequence"/>
</dbReference>
<gene>
    <name evidence="3" type="ORF">SAMN05216550_12323</name>
</gene>
<evidence type="ECO:0000259" key="2">
    <source>
        <dbReference type="Pfam" id="PF01464"/>
    </source>
</evidence>
<name>A0AAQ1GMH4_9BURK</name>
<keyword evidence="1" id="KW-0732">Signal</keyword>
<evidence type="ECO:0000313" key="3">
    <source>
        <dbReference type="EMBL" id="SEK12921.1"/>
    </source>
</evidence>
<dbReference type="AlphaFoldDB" id="A0AAQ1GMH4"/>
<dbReference type="InterPro" id="IPR023346">
    <property type="entry name" value="Lysozyme-like_dom_sf"/>
</dbReference>
<dbReference type="PROSITE" id="PS51257">
    <property type="entry name" value="PROKAR_LIPOPROTEIN"/>
    <property type="match status" value="1"/>
</dbReference>
<evidence type="ECO:0000256" key="1">
    <source>
        <dbReference type="SAM" id="SignalP"/>
    </source>
</evidence>
<dbReference type="Gene3D" id="1.10.530.10">
    <property type="match status" value="1"/>
</dbReference>
<feature type="chain" id="PRO_5042854045" evidence="1">
    <location>
        <begin position="29"/>
        <end position="276"/>
    </location>
</feature>
<dbReference type="EMBL" id="FNZM01000023">
    <property type="protein sequence ID" value="SEK12921.1"/>
    <property type="molecule type" value="Genomic_DNA"/>
</dbReference>
<feature type="domain" description="Transglycosylase SLT" evidence="2">
    <location>
        <begin position="141"/>
        <end position="252"/>
    </location>
</feature>
<sequence length="276" mass="29451">MVRRALASLCLALTSGAAVLACAASVHAASITQVISPVSLVLGSGGAREVATLDGKPVLYCGLAPFETWAAPLLGQPVNSSTDAGMTVSVDAHDVSLAGLMVRSGWLQPRELDDDAQAAMTEGRGGWACASVVTPFELLHTSVDPKVLAGIALNESAYNGRAWPWTLNVAGRGFFFRSREDAYEAMRALIAAGRSDFDVGIMQINWRYHHQRFASPWDALSPARNVRVAEAILNENFQSTRSVAKAIAYYHSANPAPGSAYLARFVRHLNQINAGL</sequence>
<organism evidence="3 4">
    <name type="scientific">Paraburkholderia tropica</name>
    <dbReference type="NCBI Taxonomy" id="92647"/>
    <lineage>
        <taxon>Bacteria</taxon>
        <taxon>Pseudomonadati</taxon>
        <taxon>Pseudomonadota</taxon>
        <taxon>Betaproteobacteria</taxon>
        <taxon>Burkholderiales</taxon>
        <taxon>Burkholderiaceae</taxon>
        <taxon>Paraburkholderia</taxon>
    </lineage>
</organism>